<dbReference type="InterPro" id="IPR045079">
    <property type="entry name" value="Oxoprolinase-like"/>
</dbReference>
<evidence type="ECO:0000259" key="2">
    <source>
        <dbReference type="Pfam" id="PF05378"/>
    </source>
</evidence>
<name>A0A2N0ZEV2_9BACI</name>
<reference evidence="3 4" key="1">
    <citation type="journal article" date="2010" name="Int. J. Syst. Evol. Microbiol.">
        <title>Bacillus horneckiae sp. nov., isolated from a spacecraft-assembly clean room.</title>
        <authorList>
            <person name="Vaishampayan P."/>
            <person name="Probst A."/>
            <person name="Krishnamurthi S."/>
            <person name="Ghosh S."/>
            <person name="Osman S."/>
            <person name="McDowall A."/>
            <person name="Ruckmani A."/>
            <person name="Mayilraj S."/>
            <person name="Venkateswaran K."/>
        </authorList>
    </citation>
    <scope>NUCLEOTIDE SEQUENCE [LARGE SCALE GENOMIC DNA]</scope>
    <source>
        <strain evidence="4">1PO1SC</strain>
    </source>
</reference>
<comment type="caution">
    <text evidence="3">The sequence shown here is derived from an EMBL/GenBank/DDBJ whole genome shotgun (WGS) entry which is preliminary data.</text>
</comment>
<feature type="domain" description="Hydantoinase/oxoprolinase N-terminal" evidence="2">
    <location>
        <begin position="3"/>
        <end position="173"/>
    </location>
</feature>
<accession>A0A2N0ZEV2</accession>
<dbReference type="Pfam" id="PF05378">
    <property type="entry name" value="Hydant_A_N"/>
    <property type="match status" value="1"/>
</dbReference>
<protein>
    <submittedName>
        <fullName evidence="3">Hydantoinase/oxoprolinase family protein</fullName>
    </submittedName>
</protein>
<dbReference type="RefSeq" id="WP_083957308.1">
    <property type="nucleotide sequence ID" value="NZ_JARMMB010000027.1"/>
</dbReference>
<proteinExistence type="predicted"/>
<dbReference type="Gene3D" id="3.30.420.40">
    <property type="match status" value="1"/>
</dbReference>
<dbReference type="EMBL" id="PISD01000033">
    <property type="protein sequence ID" value="PKG28013.1"/>
    <property type="molecule type" value="Genomic_DNA"/>
</dbReference>
<dbReference type="Pfam" id="PF01968">
    <property type="entry name" value="Hydantoinase_A"/>
    <property type="match status" value="1"/>
</dbReference>
<dbReference type="GO" id="GO:0016787">
    <property type="term" value="F:hydrolase activity"/>
    <property type="evidence" value="ECO:0007669"/>
    <property type="project" value="InterPro"/>
</dbReference>
<evidence type="ECO:0000259" key="1">
    <source>
        <dbReference type="Pfam" id="PF01968"/>
    </source>
</evidence>
<dbReference type="PANTHER" id="PTHR11365">
    <property type="entry name" value="5-OXOPROLINASE RELATED"/>
    <property type="match status" value="1"/>
</dbReference>
<dbReference type="Proteomes" id="UP000233343">
    <property type="component" value="Unassembled WGS sequence"/>
</dbReference>
<feature type="domain" description="Hydantoinase A/oxoprolinase" evidence="1">
    <location>
        <begin position="193"/>
        <end position="358"/>
    </location>
</feature>
<dbReference type="InterPro" id="IPR008040">
    <property type="entry name" value="Hydant_A_N"/>
</dbReference>
<evidence type="ECO:0000313" key="4">
    <source>
        <dbReference type="Proteomes" id="UP000233343"/>
    </source>
</evidence>
<dbReference type="InterPro" id="IPR002821">
    <property type="entry name" value="Hydantoinase_A"/>
</dbReference>
<keyword evidence="4" id="KW-1185">Reference proteome</keyword>
<dbReference type="InterPro" id="IPR043129">
    <property type="entry name" value="ATPase_NBD"/>
</dbReference>
<sequence length="518" mass="57089">MMRLGIDVGGTNTDAVIVNADGKLLSWAKQLTSEDIVTAIYQAADTALMEANISPKKISGVFLGTTHVLNALYHPGQLAKTALIRIVKHPSAIVPGLYWPEHLKAYIKKVYQLRTNYSYTGKLKNEASLIDVQLKEMLAEIESEGIESICIVGAFSPLYESEELEIKRRIKNIYPDLPITMSHEIGSTGFLERENASLLNAVLSLVIREAMLSVTEVFKRLKLECPYWLTQNDGSLMEINEAMNFPILTIGSGVTNSLRGAAKLSQLDRCIVVDVGGSTIDIGRMMNGQPEATSGPSTILDIPVNVRMPKTESLAYGGGSLISNKRDVIKIEATIASDIEREGMAWGGKSWTLTDSFLKVFSESFKDEKIELVLLDKLSADDCYKVIHTVSKELKDRIARLQLRNEELPVVVVGGGSPMLVGNIFSKYDKVAHPAGYHICNALGACFAPLSAEIDKVFWLHHKTKEEIITQAKEMIIAELLSKGASENSIRISAVEEFPFDYLKGEVIRLRIKGLGEM</sequence>
<gene>
    <name evidence="3" type="ORF">CWS20_15510</name>
</gene>
<dbReference type="SUPFAM" id="SSF53067">
    <property type="entry name" value="Actin-like ATPase domain"/>
    <property type="match status" value="1"/>
</dbReference>
<dbReference type="AlphaFoldDB" id="A0A2N0ZEV2"/>
<evidence type="ECO:0000313" key="3">
    <source>
        <dbReference type="EMBL" id="PKG28013.1"/>
    </source>
</evidence>
<organism evidence="3 4">
    <name type="scientific">Cytobacillus horneckiae</name>
    <dbReference type="NCBI Taxonomy" id="549687"/>
    <lineage>
        <taxon>Bacteria</taxon>
        <taxon>Bacillati</taxon>
        <taxon>Bacillota</taxon>
        <taxon>Bacilli</taxon>
        <taxon>Bacillales</taxon>
        <taxon>Bacillaceae</taxon>
        <taxon>Cytobacillus</taxon>
    </lineage>
</organism>